<sequence>MIFVFQTRLFIRIPNIFLLQVDSSRLNKFNKRLILFIIVTAIYLPFILSFAQEYLI</sequence>
<accession>H2ED79</accession>
<protein>
    <submittedName>
        <fullName evidence="2">Uncharacterized protein</fullName>
    </submittedName>
</protein>
<proteinExistence type="predicted"/>
<evidence type="ECO:0000313" key="2">
    <source>
        <dbReference type="EMBL" id="AEX62352.1"/>
    </source>
</evidence>
<keyword evidence="1" id="KW-1133">Transmembrane helix</keyword>
<evidence type="ECO:0000256" key="1">
    <source>
        <dbReference type="SAM" id="Phobius"/>
    </source>
</evidence>
<name>H2ED79_9VIRU</name>
<feature type="transmembrane region" description="Helical" evidence="1">
    <location>
        <begin position="33"/>
        <end position="51"/>
    </location>
</feature>
<keyword evidence="1" id="KW-0472">Membrane</keyword>
<gene>
    <name evidence="2" type="ORF">mv_R147</name>
</gene>
<organism evidence="2">
    <name type="scientific">Moumouvirus sp. 'Monve'</name>
    <dbReference type="NCBI Taxonomy" id="1128131"/>
    <lineage>
        <taxon>Viruses</taxon>
        <taxon>Varidnaviria</taxon>
        <taxon>Bamfordvirae</taxon>
        <taxon>Nucleocytoviricota</taxon>
        <taxon>Megaviricetes</taxon>
        <taxon>Imitervirales</taxon>
        <taxon>Mimiviridae</taxon>
        <taxon>Megamimivirinae</taxon>
        <taxon>Moumouvirus</taxon>
    </lineage>
</organism>
<keyword evidence="1" id="KW-0812">Transmembrane</keyword>
<reference evidence="2" key="1">
    <citation type="submission" date="2011-10" db="EMBL/GenBank/DDBJ databases">
        <title>Provirophages and transpovirons: unique mobilome of giant viruses.</title>
        <authorList>
            <person name="Desnues C."/>
            <person name="LaScola B."/>
            <person name="Yutin N."/>
            <person name="Fournous G."/>
            <person name="Koonin E."/>
            <person name="Raoult D."/>
        </authorList>
    </citation>
    <scope>NUCLEOTIDE SEQUENCE</scope>
    <source>
        <strain evidence="2">Mv13-mv</strain>
    </source>
</reference>
<dbReference type="EMBL" id="JN885995">
    <property type="protein sequence ID" value="AEX62352.1"/>
    <property type="molecule type" value="Genomic_DNA"/>
</dbReference>